<dbReference type="Proteomes" id="UP000254834">
    <property type="component" value="Chromosome"/>
</dbReference>
<evidence type="ECO:0000313" key="1">
    <source>
        <dbReference type="EMBL" id="AXK60527.1"/>
    </source>
</evidence>
<dbReference type="KEGG" id="cdes:C0J27_02090"/>
<accession>A0A345ZB60</accession>
<dbReference type="SUPFAM" id="SSF53474">
    <property type="entry name" value="alpha/beta-Hydrolases"/>
    <property type="match status" value="1"/>
</dbReference>
<name>A0A345ZB60_9BACT</name>
<sequence>MNVCCHTQTENQRDHTITVFVHGTSVARRMINMSPLRPRVYCPQGLTLAIDLPKNYHYHQMAQSCADLHNELYSVDRFYLFGWRSESFSHKNRMKSAKKLMKSLEHLAAKYYEKHSIIPDIRLIGFSHGGNVVLDTAYYAPLKISDQTINIEAWLLGTPIQRINHDCVNHSHFQKVYSVYSKKDWLQRIDPQGIVNKKARKAHFWSDRVFDADARCVQVKFTVNSQSIRHTSYRSIFKYFPSIQKLIEQAAQGLDTCMVEVDFTL</sequence>
<dbReference type="OrthoDB" id="231913at2"/>
<reference evidence="1 2" key="1">
    <citation type="submission" date="2017-12" db="EMBL/GenBank/DDBJ databases">
        <title>Chromulinavorax destructans is a abundant pathogen of dominant heterotrophic picoflagllates.</title>
        <authorList>
            <person name="Deeg C.M."/>
            <person name="Zimmer M."/>
            <person name="Suttle C.A."/>
        </authorList>
    </citation>
    <scope>NUCLEOTIDE SEQUENCE [LARGE SCALE GENOMIC DNA]</scope>
    <source>
        <strain evidence="1 2">SeV1</strain>
    </source>
</reference>
<dbReference type="AlphaFoldDB" id="A0A345ZB60"/>
<dbReference type="EMBL" id="CP025544">
    <property type="protein sequence ID" value="AXK60527.1"/>
    <property type="molecule type" value="Genomic_DNA"/>
</dbReference>
<protein>
    <recommendedName>
        <fullName evidence="3">Alpha/beta hydrolase</fullName>
    </recommendedName>
</protein>
<evidence type="ECO:0000313" key="2">
    <source>
        <dbReference type="Proteomes" id="UP000254834"/>
    </source>
</evidence>
<dbReference type="InterPro" id="IPR029058">
    <property type="entry name" value="AB_hydrolase_fold"/>
</dbReference>
<organism evidence="1 2">
    <name type="scientific">Candidatus Chromulinivorax destructor</name>
    <dbReference type="NCBI Taxonomy" id="2066483"/>
    <lineage>
        <taxon>Bacteria</taxon>
        <taxon>Candidatus Babelota</taxon>
        <taxon>Candidatus Babeliae</taxon>
        <taxon>Candidatus Babeliales</taxon>
        <taxon>Candidatus Chromulinivoraceae</taxon>
        <taxon>Candidatus Chromulinivorax</taxon>
    </lineage>
</organism>
<gene>
    <name evidence="1" type="ORF">C0J27_02090</name>
</gene>
<proteinExistence type="predicted"/>
<evidence type="ECO:0008006" key="3">
    <source>
        <dbReference type="Google" id="ProtNLM"/>
    </source>
</evidence>
<keyword evidence="2" id="KW-1185">Reference proteome</keyword>